<dbReference type="Gene3D" id="3.30.460.10">
    <property type="entry name" value="Beta Polymerase, domain 2"/>
    <property type="match status" value="1"/>
</dbReference>
<dbReference type="CDD" id="cd05398">
    <property type="entry name" value="NT_ClassII-CCAase"/>
    <property type="match status" value="1"/>
</dbReference>
<feature type="compositionally biased region" description="Gly residues" evidence="5">
    <location>
        <begin position="443"/>
        <end position="457"/>
    </location>
</feature>
<dbReference type="EMBL" id="KK100280">
    <property type="protein sequence ID" value="KIZ07240.1"/>
    <property type="molecule type" value="Genomic_DNA"/>
</dbReference>
<keyword evidence="2 4" id="KW-0808">Transferase</keyword>
<protein>
    <recommendedName>
        <fullName evidence="6">Poly A polymerase head domain-containing protein</fullName>
    </recommendedName>
</protein>
<comment type="similarity">
    <text evidence="1 4">Belongs to the tRNA nucleotidyltransferase/poly(A) polymerase family.</text>
</comment>
<evidence type="ECO:0000259" key="6">
    <source>
        <dbReference type="Pfam" id="PF01743"/>
    </source>
</evidence>
<dbReference type="GeneID" id="25726835"/>
<dbReference type="GO" id="GO:0005739">
    <property type="term" value="C:mitochondrion"/>
    <property type="evidence" value="ECO:0007669"/>
    <property type="project" value="UniProtKB-ARBA"/>
</dbReference>
<dbReference type="GO" id="GO:0052927">
    <property type="term" value="F:CC tRNA cytidylyltransferase activity"/>
    <property type="evidence" value="ECO:0007669"/>
    <property type="project" value="TreeGrafter"/>
</dbReference>
<accession>A0A0D2MXN4</accession>
<evidence type="ECO:0000313" key="8">
    <source>
        <dbReference type="Proteomes" id="UP000054498"/>
    </source>
</evidence>
<evidence type="ECO:0000256" key="3">
    <source>
        <dbReference type="ARBA" id="ARBA00022884"/>
    </source>
</evidence>
<proteinExistence type="inferred from homology"/>
<gene>
    <name evidence="7" type="ORF">MNEG_0717</name>
</gene>
<feature type="compositionally biased region" description="Gly residues" evidence="5">
    <location>
        <begin position="377"/>
        <end position="393"/>
    </location>
</feature>
<dbReference type="OrthoDB" id="445712at2759"/>
<dbReference type="SUPFAM" id="SSF81301">
    <property type="entry name" value="Nucleotidyltransferase"/>
    <property type="match status" value="1"/>
</dbReference>
<feature type="region of interest" description="Disordered" evidence="5">
    <location>
        <begin position="433"/>
        <end position="458"/>
    </location>
</feature>
<sequence>MVTVQEAISLTQEEQELFTLLLESVKHAGTDTTLRCAGGWVRDKLLGKESKDIDVALDNMLGKDFADKARRMVNDYLQSQGRETKKAAVIHSNPDQSKHLETARMRVNDLWIDLVNLRSETYAEGSRIPTMEFGTPLQDAERRDFTINALFYNLNQGAVEDLTGRGLADLRAGLLRTPLPASETFLDDPLRVLRAVRFATRFGFDLHPEILQAAASDKVRTALGQKISRERIGTELEGMFNGTAPSLAVLLLERLRLFPVVFAAPPQNTQQLGEGFGAPCASAIAAAEALLKASGLAEELPVEERRLLLLAGCLFPLRRATIPNPAKGGRGAPVPVSAYMIRESIKWRVKEVDGTALLHEVAPDLAQISQQLRAGAPIGGNGDGSGGEAGAEGGSVDDQNVRVALGHAIRKLKQHWKLGVLLAPLVHHPSSAQPLGVEDVGQTQGGGSGGGSGGGGASAAQLAEAAAAAAAGRDTEAVEAAAWAAGQVGTVNELLAAVHAFGLQDCWQWKPLLDGKEVMSVLGMKKAGPQLGKVLAAAMDWQLANPQGSKAACIEHLKQRAPELLV</sequence>
<dbReference type="GO" id="GO:0003723">
    <property type="term" value="F:RNA binding"/>
    <property type="evidence" value="ECO:0007669"/>
    <property type="project" value="UniProtKB-KW"/>
</dbReference>
<evidence type="ECO:0000256" key="2">
    <source>
        <dbReference type="ARBA" id="ARBA00022679"/>
    </source>
</evidence>
<dbReference type="PANTHER" id="PTHR13734:SF5">
    <property type="entry name" value="CCA TRNA NUCLEOTIDYLTRANSFERASE, MITOCHONDRIAL"/>
    <property type="match status" value="1"/>
</dbReference>
<dbReference type="Proteomes" id="UP000054498">
    <property type="component" value="Unassembled WGS sequence"/>
</dbReference>
<dbReference type="STRING" id="145388.A0A0D2MXN4"/>
<keyword evidence="8" id="KW-1185">Reference proteome</keyword>
<feature type="region of interest" description="Disordered" evidence="5">
    <location>
        <begin position="374"/>
        <end position="395"/>
    </location>
</feature>
<evidence type="ECO:0000256" key="1">
    <source>
        <dbReference type="ARBA" id="ARBA00007265"/>
    </source>
</evidence>
<dbReference type="Gene3D" id="1.10.3090.10">
    <property type="entry name" value="cca-adding enzyme, domain 2"/>
    <property type="match status" value="1"/>
</dbReference>
<keyword evidence="3 4" id="KW-0694">RNA-binding</keyword>
<name>A0A0D2MXN4_9CHLO</name>
<dbReference type="Pfam" id="PF01743">
    <property type="entry name" value="PolyA_pol"/>
    <property type="match status" value="1"/>
</dbReference>
<dbReference type="PANTHER" id="PTHR13734">
    <property type="entry name" value="TRNA-NUCLEOTIDYLTRANSFERASE"/>
    <property type="match status" value="1"/>
</dbReference>
<dbReference type="RefSeq" id="XP_013906259.1">
    <property type="nucleotide sequence ID" value="XM_014050805.1"/>
</dbReference>
<dbReference type="GO" id="GO:0001680">
    <property type="term" value="P:tRNA 3'-terminal CCA addition"/>
    <property type="evidence" value="ECO:0007669"/>
    <property type="project" value="UniProtKB-ARBA"/>
</dbReference>
<dbReference type="GO" id="GO:0052929">
    <property type="term" value="F:ATP:3'-cytidine-cytidine-tRNA adenylyltransferase activity"/>
    <property type="evidence" value="ECO:0007669"/>
    <property type="project" value="TreeGrafter"/>
</dbReference>
<dbReference type="InterPro" id="IPR002646">
    <property type="entry name" value="PolA_pol_head_dom"/>
</dbReference>
<organism evidence="7 8">
    <name type="scientific">Monoraphidium neglectum</name>
    <dbReference type="NCBI Taxonomy" id="145388"/>
    <lineage>
        <taxon>Eukaryota</taxon>
        <taxon>Viridiplantae</taxon>
        <taxon>Chlorophyta</taxon>
        <taxon>core chlorophytes</taxon>
        <taxon>Chlorophyceae</taxon>
        <taxon>CS clade</taxon>
        <taxon>Sphaeropleales</taxon>
        <taxon>Selenastraceae</taxon>
        <taxon>Monoraphidium</taxon>
    </lineage>
</organism>
<reference evidence="7 8" key="1">
    <citation type="journal article" date="2013" name="BMC Genomics">
        <title>Reconstruction of the lipid metabolism for the microalga Monoraphidium neglectum from its genome sequence reveals characteristics suitable for biofuel production.</title>
        <authorList>
            <person name="Bogen C."/>
            <person name="Al-Dilaimi A."/>
            <person name="Albersmeier A."/>
            <person name="Wichmann J."/>
            <person name="Grundmann M."/>
            <person name="Rupp O."/>
            <person name="Lauersen K.J."/>
            <person name="Blifernez-Klassen O."/>
            <person name="Kalinowski J."/>
            <person name="Goesmann A."/>
            <person name="Mussgnug J.H."/>
            <person name="Kruse O."/>
        </authorList>
    </citation>
    <scope>NUCLEOTIDE SEQUENCE [LARGE SCALE GENOMIC DNA]</scope>
    <source>
        <strain evidence="7 8">SAG 48.87</strain>
    </source>
</reference>
<dbReference type="AlphaFoldDB" id="A0A0D2MXN4"/>
<dbReference type="InterPro" id="IPR043519">
    <property type="entry name" value="NT_sf"/>
</dbReference>
<evidence type="ECO:0000313" key="7">
    <source>
        <dbReference type="EMBL" id="KIZ07240.1"/>
    </source>
</evidence>
<feature type="domain" description="Poly A polymerase head" evidence="6">
    <location>
        <begin position="35"/>
        <end position="176"/>
    </location>
</feature>
<dbReference type="KEGG" id="mng:MNEG_0717"/>
<evidence type="ECO:0000256" key="4">
    <source>
        <dbReference type="RuleBase" id="RU003953"/>
    </source>
</evidence>
<dbReference type="SUPFAM" id="SSF81891">
    <property type="entry name" value="Poly A polymerase C-terminal region-like"/>
    <property type="match status" value="2"/>
</dbReference>
<dbReference type="FunFam" id="3.30.460.10:FF:000019">
    <property type="entry name" value="tRNA nucleotidyltransferase cca2"/>
    <property type="match status" value="1"/>
</dbReference>
<evidence type="ECO:0000256" key="5">
    <source>
        <dbReference type="SAM" id="MobiDB-lite"/>
    </source>
</evidence>